<dbReference type="AlphaFoldDB" id="A0A3A2ZF79"/>
<proteinExistence type="predicted"/>
<comment type="caution">
    <text evidence="1">The sequence shown here is derived from an EMBL/GenBank/DDBJ whole genome shotgun (WGS) entry which is preliminary data.</text>
</comment>
<dbReference type="PANTHER" id="PTHR38048:SF1">
    <property type="entry name" value="HEMERYTHRIN-LIKE DOMAIN-CONTAINING PROTEIN"/>
    <property type="match status" value="1"/>
</dbReference>
<keyword evidence="2" id="KW-1185">Reference proteome</keyword>
<organism evidence="1 2">
    <name type="scientific">Aspergillus sclerotialis</name>
    <dbReference type="NCBI Taxonomy" id="2070753"/>
    <lineage>
        <taxon>Eukaryota</taxon>
        <taxon>Fungi</taxon>
        <taxon>Dikarya</taxon>
        <taxon>Ascomycota</taxon>
        <taxon>Pezizomycotina</taxon>
        <taxon>Eurotiomycetes</taxon>
        <taxon>Eurotiomycetidae</taxon>
        <taxon>Eurotiales</taxon>
        <taxon>Aspergillaceae</taxon>
        <taxon>Aspergillus</taxon>
        <taxon>Aspergillus subgen. Polypaecilum</taxon>
    </lineage>
</organism>
<dbReference type="PANTHER" id="PTHR38048">
    <property type="entry name" value="EXPRESSED PROTEIN"/>
    <property type="match status" value="1"/>
</dbReference>
<dbReference type="InterPro" id="IPR053206">
    <property type="entry name" value="Dimeric_xanthone_biosynth"/>
</dbReference>
<evidence type="ECO:0008006" key="3">
    <source>
        <dbReference type="Google" id="ProtNLM"/>
    </source>
</evidence>
<dbReference type="OrthoDB" id="10044044at2759"/>
<sequence>MRSFSPLRYSCTYIKRYQHTESQTKLLPVSPRKWKSYRRFADFMEHHHSPLQESIIHFAASCDRNLWGIYMDSTRENLMTTGITFCRQLQTQNQLEESRIFPYLAQRMPEFGPNSGFRRDHRRLNDSVAELRRYLRGCLRYEEKLNLNRLGLLIHRVRTVLHTHFEKELEAVSGHNMRKYWSLEEMENVMIPSDGLKVRSVPAPERYTSTSKVRYYVR</sequence>
<dbReference type="STRING" id="2070753.A0A3A2ZF79"/>
<gene>
    <name evidence="1" type="ORF">PHISCL_05847</name>
</gene>
<dbReference type="EMBL" id="MVGC01000203">
    <property type="protein sequence ID" value="RJE21828.1"/>
    <property type="molecule type" value="Genomic_DNA"/>
</dbReference>
<protein>
    <recommendedName>
        <fullName evidence="3">Hemerythrin-like domain-containing protein</fullName>
    </recommendedName>
</protein>
<accession>A0A3A2ZF79</accession>
<dbReference type="Gene3D" id="1.20.120.520">
    <property type="entry name" value="nmb1532 protein domain like"/>
    <property type="match status" value="1"/>
</dbReference>
<name>A0A3A2ZF79_9EURO</name>
<reference evidence="2" key="1">
    <citation type="submission" date="2017-02" db="EMBL/GenBank/DDBJ databases">
        <authorList>
            <person name="Tafer H."/>
            <person name="Lopandic K."/>
        </authorList>
    </citation>
    <scope>NUCLEOTIDE SEQUENCE [LARGE SCALE GENOMIC DNA]</scope>
    <source>
        <strain evidence="2">CBS 366.77</strain>
    </source>
</reference>
<evidence type="ECO:0000313" key="2">
    <source>
        <dbReference type="Proteomes" id="UP000266188"/>
    </source>
</evidence>
<dbReference type="Proteomes" id="UP000266188">
    <property type="component" value="Unassembled WGS sequence"/>
</dbReference>
<evidence type="ECO:0000313" key="1">
    <source>
        <dbReference type="EMBL" id="RJE21828.1"/>
    </source>
</evidence>